<keyword evidence="13" id="KW-1185">Reference proteome</keyword>
<comment type="caution">
    <text evidence="12">The sequence shown here is derived from an EMBL/GenBank/DDBJ whole genome shotgun (WGS) entry which is preliminary data.</text>
</comment>
<evidence type="ECO:0000256" key="7">
    <source>
        <dbReference type="ARBA" id="ARBA00022989"/>
    </source>
</evidence>
<evidence type="ECO:0000256" key="6">
    <source>
        <dbReference type="ARBA" id="ARBA00022692"/>
    </source>
</evidence>
<dbReference type="RefSeq" id="WP_123211752.1">
    <property type="nucleotide sequence ID" value="NZ_RJVO01000004.1"/>
</dbReference>
<dbReference type="InParanoid" id="A0A3N0V9R4"/>
<keyword evidence="5" id="KW-0997">Cell inner membrane</keyword>
<evidence type="ECO:0000256" key="1">
    <source>
        <dbReference type="ARBA" id="ARBA00004377"/>
    </source>
</evidence>
<evidence type="ECO:0000256" key="8">
    <source>
        <dbReference type="ARBA" id="ARBA00023136"/>
    </source>
</evidence>
<reference evidence="12 13" key="1">
    <citation type="submission" date="2018-10" db="EMBL/GenBank/DDBJ databases">
        <authorList>
            <person name="Chen W.-M."/>
        </authorList>
    </citation>
    <scope>NUCLEOTIDE SEQUENCE [LARGE SCALE GENOMIC DNA]</scope>
    <source>
        <strain evidence="12 13">THS-13</strain>
    </source>
</reference>
<dbReference type="Pfam" id="PF12019">
    <property type="entry name" value="GspH"/>
    <property type="match status" value="1"/>
</dbReference>
<dbReference type="Proteomes" id="UP000282106">
    <property type="component" value="Unassembled WGS sequence"/>
</dbReference>
<dbReference type="SUPFAM" id="SSF54523">
    <property type="entry name" value="Pili subunits"/>
    <property type="match status" value="1"/>
</dbReference>
<dbReference type="Pfam" id="PF07963">
    <property type="entry name" value="N_methyl"/>
    <property type="match status" value="1"/>
</dbReference>
<evidence type="ECO:0000256" key="10">
    <source>
        <dbReference type="ARBA" id="ARBA00030775"/>
    </source>
</evidence>
<keyword evidence="6" id="KW-0812">Transmembrane</keyword>
<dbReference type="NCBIfam" id="TIGR02532">
    <property type="entry name" value="IV_pilin_GFxxxE"/>
    <property type="match status" value="1"/>
</dbReference>
<dbReference type="EMBL" id="RJVO01000004">
    <property type="protein sequence ID" value="ROH89455.1"/>
    <property type="molecule type" value="Genomic_DNA"/>
</dbReference>
<accession>A0A3N0V9R4</accession>
<gene>
    <name evidence="12" type="ORF">ED208_09950</name>
</gene>
<dbReference type="InterPro" id="IPR012902">
    <property type="entry name" value="N_methyl_site"/>
</dbReference>
<dbReference type="GO" id="GO:0005886">
    <property type="term" value="C:plasma membrane"/>
    <property type="evidence" value="ECO:0007669"/>
    <property type="project" value="UniProtKB-SubCell"/>
</dbReference>
<evidence type="ECO:0000313" key="13">
    <source>
        <dbReference type="Proteomes" id="UP000282106"/>
    </source>
</evidence>
<name>A0A3N0V9R4_9GAMM</name>
<keyword evidence="7" id="KW-1133">Transmembrane helix</keyword>
<dbReference type="GO" id="GO:0015628">
    <property type="term" value="P:protein secretion by the type II secretion system"/>
    <property type="evidence" value="ECO:0007669"/>
    <property type="project" value="InterPro"/>
</dbReference>
<comment type="subcellular location">
    <subcellularLocation>
        <location evidence="1">Cell inner membrane</location>
        <topology evidence="1">Single-pass membrane protein</topology>
    </subcellularLocation>
</comment>
<keyword evidence="3" id="KW-1003">Cell membrane</keyword>
<dbReference type="AlphaFoldDB" id="A0A3N0V9R4"/>
<keyword evidence="8" id="KW-0472">Membrane</keyword>
<dbReference type="InterPro" id="IPR045584">
    <property type="entry name" value="Pilin-like"/>
</dbReference>
<sequence>MKGRGNGFTLLELLVVLAIAGLLTGMALPSFREFLVSAARREASTGLYISLNRARSEAIARNRTVKLCARDLAASTPKCAGTGNWLNGWITYVDLDGGGIEAITVQRPVSDQLRLQQAPSGSIAFDSGGRATAEAQFSICAPQGARDRRARLVRLSRSGGISLEESETCS</sequence>
<organism evidence="12 13">
    <name type="scientific">Stagnimonas aquatica</name>
    <dbReference type="NCBI Taxonomy" id="2689987"/>
    <lineage>
        <taxon>Bacteria</taxon>
        <taxon>Pseudomonadati</taxon>
        <taxon>Pseudomonadota</taxon>
        <taxon>Gammaproteobacteria</taxon>
        <taxon>Nevskiales</taxon>
        <taxon>Nevskiaceae</taxon>
        <taxon>Stagnimonas</taxon>
    </lineage>
</organism>
<evidence type="ECO:0000256" key="9">
    <source>
        <dbReference type="ARBA" id="ARBA00025772"/>
    </source>
</evidence>
<dbReference type="InterPro" id="IPR022346">
    <property type="entry name" value="T2SS_GspH"/>
</dbReference>
<comment type="similarity">
    <text evidence="9">Belongs to the GSP H family.</text>
</comment>
<proteinExistence type="inferred from homology"/>
<evidence type="ECO:0000256" key="3">
    <source>
        <dbReference type="ARBA" id="ARBA00022475"/>
    </source>
</evidence>
<evidence type="ECO:0000256" key="2">
    <source>
        <dbReference type="ARBA" id="ARBA00021549"/>
    </source>
</evidence>
<protein>
    <recommendedName>
        <fullName evidence="2">Type II secretion system protein H</fullName>
    </recommendedName>
    <alternativeName>
        <fullName evidence="10">General secretion pathway protein H</fullName>
    </alternativeName>
</protein>
<evidence type="ECO:0000256" key="4">
    <source>
        <dbReference type="ARBA" id="ARBA00022481"/>
    </source>
</evidence>
<keyword evidence="4" id="KW-0488">Methylation</keyword>
<dbReference type="Gene3D" id="3.55.40.10">
    <property type="entry name" value="minor pseudopilin epsh domain"/>
    <property type="match status" value="1"/>
</dbReference>
<evidence type="ECO:0000313" key="12">
    <source>
        <dbReference type="EMBL" id="ROH89455.1"/>
    </source>
</evidence>
<feature type="domain" description="General secretion pathway GspH" evidence="11">
    <location>
        <begin position="47"/>
        <end position="159"/>
    </location>
</feature>
<dbReference type="GO" id="GO:0015627">
    <property type="term" value="C:type II protein secretion system complex"/>
    <property type="evidence" value="ECO:0007669"/>
    <property type="project" value="InterPro"/>
</dbReference>
<evidence type="ECO:0000259" key="11">
    <source>
        <dbReference type="Pfam" id="PF12019"/>
    </source>
</evidence>
<evidence type="ECO:0000256" key="5">
    <source>
        <dbReference type="ARBA" id="ARBA00022519"/>
    </source>
</evidence>